<protein>
    <submittedName>
        <fullName evidence="1">Uncharacterized protein</fullName>
    </submittedName>
</protein>
<sequence length="128" mass="15165">MYLIKGLRKLLQRRDDSASGIDPKLLKEVKRLSKDKRAVCERQKIIRFYELIEDLAYLDKDTAFPIYLDWCMLDPEIRAQRLTLPIDADLRASFNREVEWLKPQNEGKPSNQRHLTLTPALVIFYNRC</sequence>
<dbReference type="Proteomes" id="UP000054558">
    <property type="component" value="Unassembled WGS sequence"/>
</dbReference>
<accession>A0A1Y1IGN9</accession>
<dbReference type="EMBL" id="DF237539">
    <property type="protein sequence ID" value="GAQ90015.1"/>
    <property type="molecule type" value="Genomic_DNA"/>
</dbReference>
<evidence type="ECO:0000313" key="1">
    <source>
        <dbReference type="EMBL" id="GAQ90015.1"/>
    </source>
</evidence>
<evidence type="ECO:0000313" key="2">
    <source>
        <dbReference type="Proteomes" id="UP000054558"/>
    </source>
</evidence>
<proteinExistence type="predicted"/>
<name>A0A1Y1IGN9_KLENI</name>
<keyword evidence="2" id="KW-1185">Reference proteome</keyword>
<reference evidence="1 2" key="1">
    <citation type="journal article" date="2014" name="Nat. Commun.">
        <title>Klebsormidium flaccidum genome reveals primary factors for plant terrestrial adaptation.</title>
        <authorList>
            <person name="Hori K."/>
            <person name="Maruyama F."/>
            <person name="Fujisawa T."/>
            <person name="Togashi T."/>
            <person name="Yamamoto N."/>
            <person name="Seo M."/>
            <person name="Sato S."/>
            <person name="Yamada T."/>
            <person name="Mori H."/>
            <person name="Tajima N."/>
            <person name="Moriyama T."/>
            <person name="Ikeuchi M."/>
            <person name="Watanabe M."/>
            <person name="Wada H."/>
            <person name="Kobayashi K."/>
            <person name="Saito M."/>
            <person name="Masuda T."/>
            <person name="Sasaki-Sekimoto Y."/>
            <person name="Mashiguchi K."/>
            <person name="Awai K."/>
            <person name="Shimojima M."/>
            <person name="Masuda S."/>
            <person name="Iwai M."/>
            <person name="Nobusawa T."/>
            <person name="Narise T."/>
            <person name="Kondo S."/>
            <person name="Saito H."/>
            <person name="Sato R."/>
            <person name="Murakawa M."/>
            <person name="Ihara Y."/>
            <person name="Oshima-Yamada Y."/>
            <person name="Ohtaka K."/>
            <person name="Satoh M."/>
            <person name="Sonobe K."/>
            <person name="Ishii M."/>
            <person name="Ohtani R."/>
            <person name="Kanamori-Sato M."/>
            <person name="Honoki R."/>
            <person name="Miyazaki D."/>
            <person name="Mochizuki H."/>
            <person name="Umetsu J."/>
            <person name="Higashi K."/>
            <person name="Shibata D."/>
            <person name="Kamiya Y."/>
            <person name="Sato N."/>
            <person name="Nakamura Y."/>
            <person name="Tabata S."/>
            <person name="Ida S."/>
            <person name="Kurokawa K."/>
            <person name="Ohta H."/>
        </authorList>
    </citation>
    <scope>NUCLEOTIDE SEQUENCE [LARGE SCALE GENOMIC DNA]</scope>
    <source>
        <strain evidence="1 2">NIES-2285</strain>
    </source>
</reference>
<organism evidence="1 2">
    <name type="scientific">Klebsormidium nitens</name>
    <name type="common">Green alga</name>
    <name type="synonym">Ulothrix nitens</name>
    <dbReference type="NCBI Taxonomy" id="105231"/>
    <lineage>
        <taxon>Eukaryota</taxon>
        <taxon>Viridiplantae</taxon>
        <taxon>Streptophyta</taxon>
        <taxon>Klebsormidiophyceae</taxon>
        <taxon>Klebsormidiales</taxon>
        <taxon>Klebsormidiaceae</taxon>
        <taxon>Klebsormidium</taxon>
    </lineage>
</organism>
<dbReference type="AlphaFoldDB" id="A0A1Y1IGN9"/>
<gene>
    <name evidence="1" type="ORF">KFL_005900010</name>
</gene>